<feature type="region of interest" description="Disordered" evidence="1">
    <location>
        <begin position="148"/>
        <end position="177"/>
    </location>
</feature>
<feature type="compositionally biased region" description="Acidic residues" evidence="1">
    <location>
        <begin position="164"/>
        <end position="174"/>
    </location>
</feature>
<reference evidence="2 3" key="1">
    <citation type="submission" date="2017-06" db="EMBL/GenBank/DDBJ databases">
        <title>Draft genome sequence of a variant of Elsinoe murrayae.</title>
        <authorList>
            <person name="Cheng Q."/>
        </authorList>
    </citation>
    <scope>NUCLEOTIDE SEQUENCE [LARGE SCALE GENOMIC DNA]</scope>
    <source>
        <strain evidence="2 3">CQ-2017a</strain>
    </source>
</reference>
<comment type="caution">
    <text evidence="2">The sequence shown here is derived from an EMBL/GenBank/DDBJ whole genome shotgun (WGS) entry which is preliminary data.</text>
</comment>
<organism evidence="2 3">
    <name type="scientific">Sphaceloma murrayae</name>
    <dbReference type="NCBI Taxonomy" id="2082308"/>
    <lineage>
        <taxon>Eukaryota</taxon>
        <taxon>Fungi</taxon>
        <taxon>Dikarya</taxon>
        <taxon>Ascomycota</taxon>
        <taxon>Pezizomycotina</taxon>
        <taxon>Dothideomycetes</taxon>
        <taxon>Dothideomycetidae</taxon>
        <taxon>Myriangiales</taxon>
        <taxon>Elsinoaceae</taxon>
        <taxon>Sphaceloma</taxon>
    </lineage>
</organism>
<gene>
    <name evidence="2" type="ORF">CAC42_4507</name>
</gene>
<dbReference type="InParanoid" id="A0A2K1QLR9"/>
<proteinExistence type="predicted"/>
<dbReference type="OrthoDB" id="46529at2759"/>
<dbReference type="STRING" id="2082308.A0A2K1QLR9"/>
<evidence type="ECO:0000313" key="3">
    <source>
        <dbReference type="Proteomes" id="UP000243797"/>
    </source>
</evidence>
<evidence type="ECO:0000256" key="1">
    <source>
        <dbReference type="SAM" id="MobiDB-lite"/>
    </source>
</evidence>
<dbReference type="EMBL" id="NKHZ01000060">
    <property type="protein sequence ID" value="PNS16106.1"/>
    <property type="molecule type" value="Genomic_DNA"/>
</dbReference>
<protein>
    <submittedName>
        <fullName evidence="2">Ubiquitin-conjugating enzyme E2 6</fullName>
    </submittedName>
</protein>
<dbReference type="Proteomes" id="UP000243797">
    <property type="component" value="Unassembled WGS sequence"/>
</dbReference>
<keyword evidence="3" id="KW-1185">Reference proteome</keyword>
<evidence type="ECO:0000313" key="2">
    <source>
        <dbReference type="EMBL" id="PNS16106.1"/>
    </source>
</evidence>
<accession>A0A2K1QLR9</accession>
<sequence length="286" mass="32038">MEICVQCREPLMISVEDDHDEPGVATTSSADVNSHEVPDDIELACHCHFHWQCFLDNNRDQNCPNCGWQVSIPTAAGIQLLVNISNEGGFKESENIYPLIVEENYIRAHPEERICRAFLELCREGDLTAVNELLGDCERRENARRSREAIAAGDVLPDAPDPNDSYDSDEEEDDGIPHPTAAQIMRYQDPLGNMDTGLHAAIANRNDDVAWLLLFIGTNMNDHEFPAAILEETRSEGIQRQTQEGLVDIRSIRNAQGKVPLEIAQEMGDYWHTWLTSGRLVPAAHP</sequence>
<dbReference type="AlphaFoldDB" id="A0A2K1QLR9"/>
<name>A0A2K1QLR9_9PEZI</name>